<dbReference type="PANTHER" id="PTHR47926:SF452">
    <property type="entry name" value="PENTATRICOPEPTIDE REPEAT-CONTAINING PROTEIN"/>
    <property type="match status" value="1"/>
</dbReference>
<evidence type="ECO:0000256" key="2">
    <source>
        <dbReference type="PROSITE-ProRule" id="PRU00708"/>
    </source>
</evidence>
<sequence>MISGYVTVGNYLKALELYEDMKAVGVNPDAITFTTLLPACSQLAALEKGMEIHRSITENGLEANEIVMGAILDMYAKCGAVDKALTVFNQLPSRDLVSWTSMITAYGSHGQAEEALKLFSEMQQSSVKPDGVTFLAVLSACSHAGLLDEGYYYFNQMIMQYNIQPQIEHYSCLIDLLGRFGRLNDAYSILQSNTEIREDIGLLSTLLSGCRLHKNLEMGEKIAKLPIEKDPDDPSSYITLSNMYSVAKKWDEVRRVRLQMKELGLKKNPGCSWIEIDKRIRPFFVEDDSHPEVEMVHE</sequence>
<dbReference type="EMBL" id="JAKUCV010006880">
    <property type="protein sequence ID" value="KAJ4825518.1"/>
    <property type="molecule type" value="Genomic_DNA"/>
</dbReference>
<dbReference type="InterPro" id="IPR046848">
    <property type="entry name" value="E_motif"/>
</dbReference>
<name>A0A9Q0F5T8_9ROSI</name>
<dbReference type="Pfam" id="PF13041">
    <property type="entry name" value="PPR_2"/>
    <property type="match status" value="2"/>
</dbReference>
<accession>A0A9Q0F5T8</accession>
<dbReference type="FunFam" id="1.25.40.10:FF:000158">
    <property type="entry name" value="pentatricopeptide repeat-containing protein At2g33680"/>
    <property type="match status" value="1"/>
</dbReference>
<dbReference type="InterPro" id="IPR046960">
    <property type="entry name" value="PPR_At4g14850-like_plant"/>
</dbReference>
<protein>
    <recommendedName>
        <fullName evidence="5">Pentatricopeptide repeat-containing protein</fullName>
    </recommendedName>
</protein>
<comment type="caution">
    <text evidence="3">The sequence shown here is derived from an EMBL/GenBank/DDBJ whole genome shotgun (WGS) entry which is preliminary data.</text>
</comment>
<dbReference type="InterPro" id="IPR002885">
    <property type="entry name" value="PPR_rpt"/>
</dbReference>
<organism evidence="3 4">
    <name type="scientific">Turnera subulata</name>
    <dbReference type="NCBI Taxonomy" id="218843"/>
    <lineage>
        <taxon>Eukaryota</taxon>
        <taxon>Viridiplantae</taxon>
        <taxon>Streptophyta</taxon>
        <taxon>Embryophyta</taxon>
        <taxon>Tracheophyta</taxon>
        <taxon>Spermatophyta</taxon>
        <taxon>Magnoliopsida</taxon>
        <taxon>eudicotyledons</taxon>
        <taxon>Gunneridae</taxon>
        <taxon>Pentapetalae</taxon>
        <taxon>rosids</taxon>
        <taxon>fabids</taxon>
        <taxon>Malpighiales</taxon>
        <taxon>Passifloraceae</taxon>
        <taxon>Turnera</taxon>
    </lineage>
</organism>
<dbReference type="Proteomes" id="UP001141552">
    <property type="component" value="Unassembled WGS sequence"/>
</dbReference>
<dbReference type="Pfam" id="PF20431">
    <property type="entry name" value="E_motif"/>
    <property type="match status" value="1"/>
</dbReference>
<keyword evidence="1" id="KW-0677">Repeat</keyword>
<dbReference type="AlphaFoldDB" id="A0A9Q0F5T8"/>
<dbReference type="GO" id="GO:0009451">
    <property type="term" value="P:RNA modification"/>
    <property type="evidence" value="ECO:0007669"/>
    <property type="project" value="InterPro"/>
</dbReference>
<reference evidence="3" key="2">
    <citation type="journal article" date="2023" name="Plants (Basel)">
        <title>Annotation of the Turnera subulata (Passifloraceae) Draft Genome Reveals the S-Locus Evolved after the Divergence of Turneroideae from Passifloroideae in a Stepwise Manner.</title>
        <authorList>
            <person name="Henning P.M."/>
            <person name="Roalson E.H."/>
            <person name="Mir W."/>
            <person name="McCubbin A.G."/>
            <person name="Shore J.S."/>
        </authorList>
    </citation>
    <scope>NUCLEOTIDE SEQUENCE</scope>
    <source>
        <strain evidence="3">F60SS</strain>
    </source>
</reference>
<dbReference type="PANTHER" id="PTHR47926">
    <property type="entry name" value="PENTATRICOPEPTIDE REPEAT-CONTAINING PROTEIN"/>
    <property type="match status" value="1"/>
</dbReference>
<dbReference type="Pfam" id="PF01535">
    <property type="entry name" value="PPR"/>
    <property type="match status" value="2"/>
</dbReference>
<dbReference type="InterPro" id="IPR011990">
    <property type="entry name" value="TPR-like_helical_dom_sf"/>
</dbReference>
<evidence type="ECO:0000313" key="4">
    <source>
        <dbReference type="Proteomes" id="UP001141552"/>
    </source>
</evidence>
<proteinExistence type="predicted"/>
<feature type="repeat" description="PPR" evidence="2">
    <location>
        <begin position="233"/>
        <end position="267"/>
    </location>
</feature>
<reference evidence="3" key="1">
    <citation type="submission" date="2022-02" db="EMBL/GenBank/DDBJ databases">
        <authorList>
            <person name="Henning P.M."/>
            <person name="McCubbin A.G."/>
            <person name="Shore J.S."/>
        </authorList>
    </citation>
    <scope>NUCLEOTIDE SEQUENCE</scope>
    <source>
        <strain evidence="3">F60SS</strain>
        <tissue evidence="3">Leaves</tissue>
    </source>
</reference>
<evidence type="ECO:0000256" key="1">
    <source>
        <dbReference type="ARBA" id="ARBA00022737"/>
    </source>
</evidence>
<dbReference type="SUPFAM" id="SSF48452">
    <property type="entry name" value="TPR-like"/>
    <property type="match status" value="1"/>
</dbReference>
<dbReference type="PROSITE" id="PS51375">
    <property type="entry name" value="PPR"/>
    <property type="match status" value="4"/>
</dbReference>
<feature type="repeat" description="PPR" evidence="2">
    <location>
        <begin position="29"/>
        <end position="63"/>
    </location>
</feature>
<dbReference type="Gene3D" id="1.25.40.10">
    <property type="entry name" value="Tetratricopeptide repeat domain"/>
    <property type="match status" value="1"/>
</dbReference>
<keyword evidence="4" id="KW-1185">Reference proteome</keyword>
<dbReference type="OrthoDB" id="185373at2759"/>
<evidence type="ECO:0000313" key="3">
    <source>
        <dbReference type="EMBL" id="KAJ4825518.1"/>
    </source>
</evidence>
<feature type="repeat" description="PPR" evidence="2">
    <location>
        <begin position="1"/>
        <end position="28"/>
    </location>
</feature>
<dbReference type="GO" id="GO:0003723">
    <property type="term" value="F:RNA binding"/>
    <property type="evidence" value="ECO:0007669"/>
    <property type="project" value="InterPro"/>
</dbReference>
<feature type="repeat" description="PPR" evidence="2">
    <location>
        <begin position="95"/>
        <end position="129"/>
    </location>
</feature>
<dbReference type="GO" id="GO:0099402">
    <property type="term" value="P:plant organ development"/>
    <property type="evidence" value="ECO:0007669"/>
    <property type="project" value="UniProtKB-ARBA"/>
</dbReference>
<evidence type="ECO:0008006" key="5">
    <source>
        <dbReference type="Google" id="ProtNLM"/>
    </source>
</evidence>
<dbReference type="NCBIfam" id="TIGR00756">
    <property type="entry name" value="PPR"/>
    <property type="match status" value="3"/>
</dbReference>
<gene>
    <name evidence="3" type="ORF">Tsubulata_022183</name>
</gene>